<name>A0A5N8VBS6_9ACTN</name>
<dbReference type="Proteomes" id="UP000325849">
    <property type="component" value="Unassembled WGS sequence"/>
</dbReference>
<organism evidence="4 5">
    <name type="scientific">Streptomyces adustus</name>
    <dbReference type="NCBI Taxonomy" id="1609272"/>
    <lineage>
        <taxon>Bacteria</taxon>
        <taxon>Bacillati</taxon>
        <taxon>Actinomycetota</taxon>
        <taxon>Actinomycetes</taxon>
        <taxon>Kitasatosporales</taxon>
        <taxon>Streptomycetaceae</taxon>
        <taxon>Streptomyces</taxon>
    </lineage>
</organism>
<sequence length="164" mass="17163">MSISVRAAERGDVPALVRLRLANAERHVELDPTVYRVPDVEAVRRHFEGVLSGESKVVILVAEVVGEVVGMAEVVLLADPPDHQILAPCRAADIHTVVLDGHRGEGVGSALLAAAEQAAAERGVSIIHAGIFAANKGAVRFYSSAGFGPRGTLLSKEQDASVDG</sequence>
<dbReference type="PANTHER" id="PTHR43877">
    <property type="entry name" value="AMINOALKYLPHOSPHONATE N-ACETYLTRANSFERASE-RELATED-RELATED"/>
    <property type="match status" value="1"/>
</dbReference>
<evidence type="ECO:0000256" key="2">
    <source>
        <dbReference type="ARBA" id="ARBA00023315"/>
    </source>
</evidence>
<evidence type="ECO:0000313" key="5">
    <source>
        <dbReference type="Proteomes" id="UP000325849"/>
    </source>
</evidence>
<evidence type="ECO:0000259" key="3">
    <source>
        <dbReference type="PROSITE" id="PS51186"/>
    </source>
</evidence>
<keyword evidence="2" id="KW-0012">Acyltransferase</keyword>
<protein>
    <submittedName>
        <fullName evidence="4">GNAT family N-acetyltransferase</fullName>
    </submittedName>
</protein>
<dbReference type="Pfam" id="PF00583">
    <property type="entry name" value="Acetyltransf_1"/>
    <property type="match status" value="1"/>
</dbReference>
<dbReference type="RefSeq" id="WP_152886286.1">
    <property type="nucleotide sequence ID" value="NZ_VJZD01000026.1"/>
</dbReference>
<dbReference type="EMBL" id="VJZD01000026">
    <property type="protein sequence ID" value="MPY31494.1"/>
    <property type="molecule type" value="Genomic_DNA"/>
</dbReference>
<dbReference type="PROSITE" id="PS51186">
    <property type="entry name" value="GNAT"/>
    <property type="match status" value="1"/>
</dbReference>
<dbReference type="AlphaFoldDB" id="A0A5N8VBS6"/>
<dbReference type="InterPro" id="IPR000182">
    <property type="entry name" value="GNAT_dom"/>
</dbReference>
<gene>
    <name evidence="4" type="ORF">FNH09_09360</name>
</gene>
<accession>A0A5N8VBS6</accession>
<dbReference type="Gene3D" id="3.40.630.30">
    <property type="match status" value="1"/>
</dbReference>
<comment type="caution">
    <text evidence="4">The sequence shown here is derived from an EMBL/GenBank/DDBJ whole genome shotgun (WGS) entry which is preliminary data.</text>
</comment>
<dbReference type="PANTHER" id="PTHR43877:SF2">
    <property type="entry name" value="AMINOALKYLPHOSPHONATE N-ACETYLTRANSFERASE-RELATED"/>
    <property type="match status" value="1"/>
</dbReference>
<proteinExistence type="predicted"/>
<feature type="domain" description="N-acetyltransferase" evidence="3">
    <location>
        <begin position="3"/>
        <end position="164"/>
    </location>
</feature>
<keyword evidence="1 4" id="KW-0808">Transferase</keyword>
<keyword evidence="5" id="KW-1185">Reference proteome</keyword>
<dbReference type="OrthoDB" id="5193513at2"/>
<evidence type="ECO:0000313" key="4">
    <source>
        <dbReference type="EMBL" id="MPY31494.1"/>
    </source>
</evidence>
<dbReference type="SUPFAM" id="SSF55729">
    <property type="entry name" value="Acyl-CoA N-acyltransferases (Nat)"/>
    <property type="match status" value="1"/>
</dbReference>
<dbReference type="InterPro" id="IPR050832">
    <property type="entry name" value="Bact_Acetyltransf"/>
</dbReference>
<evidence type="ECO:0000256" key="1">
    <source>
        <dbReference type="ARBA" id="ARBA00022679"/>
    </source>
</evidence>
<reference evidence="4 5" key="1">
    <citation type="submission" date="2019-07" db="EMBL/GenBank/DDBJ databases">
        <title>New species of Amycolatopsis and Streptomyces.</title>
        <authorList>
            <person name="Duangmal K."/>
            <person name="Teo W.F.A."/>
            <person name="Lipun K."/>
        </authorList>
    </citation>
    <scope>NUCLEOTIDE SEQUENCE [LARGE SCALE GENOMIC DNA]</scope>
    <source>
        <strain evidence="4 5">NBRC 109810</strain>
    </source>
</reference>
<dbReference type="InterPro" id="IPR016181">
    <property type="entry name" value="Acyl_CoA_acyltransferase"/>
</dbReference>
<dbReference type="GO" id="GO:0016747">
    <property type="term" value="F:acyltransferase activity, transferring groups other than amino-acyl groups"/>
    <property type="evidence" value="ECO:0007669"/>
    <property type="project" value="InterPro"/>
</dbReference>